<dbReference type="PANTHER" id="PTHR41521:SF4">
    <property type="entry name" value="BLR0684 PROTEIN"/>
    <property type="match status" value="1"/>
</dbReference>
<dbReference type="Gene3D" id="3.30.70.100">
    <property type="match status" value="1"/>
</dbReference>
<dbReference type="PANTHER" id="PTHR41521">
    <property type="match status" value="1"/>
</dbReference>
<name>A0AAW5ADH6_9NEIS</name>
<dbReference type="InterPro" id="IPR011008">
    <property type="entry name" value="Dimeric_a/b-barrel"/>
</dbReference>
<dbReference type="SUPFAM" id="SSF54909">
    <property type="entry name" value="Dimeric alpha+beta barrel"/>
    <property type="match status" value="1"/>
</dbReference>
<accession>A0AAW5ADH6</accession>
<dbReference type="Pfam" id="PF07045">
    <property type="entry name" value="DUF1330"/>
    <property type="match status" value="1"/>
</dbReference>
<dbReference type="RefSeq" id="WP_237092406.1">
    <property type="nucleotide sequence ID" value="NZ_JAKKDL010000002.1"/>
</dbReference>
<feature type="domain" description="DUF1330" evidence="1">
    <location>
        <begin position="2"/>
        <end position="95"/>
    </location>
</feature>
<sequence length="96" mass="10339">MTAYVVFIRDKMKDQAAYDGYLQAAVPTLAPFGGEILAANGAHEAFEGADFDGSVVLRFPDMASARAWYTSAEYEQFKAVRLGATEGRAILLEGVA</sequence>
<dbReference type="Proteomes" id="UP001201397">
    <property type="component" value="Unassembled WGS sequence"/>
</dbReference>
<dbReference type="AlphaFoldDB" id="A0AAW5ADH6"/>
<dbReference type="EMBL" id="JAKKDL010000002">
    <property type="protein sequence ID" value="MCF7529110.1"/>
    <property type="molecule type" value="Genomic_DNA"/>
</dbReference>
<proteinExistence type="predicted"/>
<comment type="caution">
    <text evidence="2">The sequence shown here is derived from an EMBL/GenBank/DDBJ whole genome shotgun (WGS) entry which is preliminary data.</text>
</comment>
<evidence type="ECO:0000313" key="3">
    <source>
        <dbReference type="Proteomes" id="UP001201397"/>
    </source>
</evidence>
<gene>
    <name evidence="2" type="ORF">L4H06_02530</name>
</gene>
<dbReference type="InterPro" id="IPR010753">
    <property type="entry name" value="DUF1330"/>
</dbReference>
<protein>
    <submittedName>
        <fullName evidence="2">DUF1330 domain-containing protein</fullName>
    </submittedName>
</protein>
<evidence type="ECO:0000259" key="1">
    <source>
        <dbReference type="Pfam" id="PF07045"/>
    </source>
</evidence>
<reference evidence="2" key="1">
    <citation type="submission" date="2022-01" db="EMBL/GenBank/DDBJ databases">
        <title>Neisseria sp. ZJ104.</title>
        <authorList>
            <person name="Yang C."/>
        </authorList>
    </citation>
    <scope>NUCLEOTIDE SEQUENCE</scope>
    <source>
        <strain evidence="2">ZJ104</strain>
    </source>
</reference>
<organism evidence="2 3">
    <name type="scientific">Neisseria lisongii</name>
    <dbReference type="NCBI Taxonomy" id="2912188"/>
    <lineage>
        <taxon>Bacteria</taxon>
        <taxon>Pseudomonadati</taxon>
        <taxon>Pseudomonadota</taxon>
        <taxon>Betaproteobacteria</taxon>
        <taxon>Neisseriales</taxon>
        <taxon>Neisseriaceae</taxon>
        <taxon>Neisseria</taxon>
    </lineage>
</organism>
<evidence type="ECO:0000313" key="2">
    <source>
        <dbReference type="EMBL" id="MCF7529110.1"/>
    </source>
</evidence>